<protein>
    <submittedName>
        <fullName evidence="1">Uncharacterized protein</fullName>
    </submittedName>
</protein>
<organism evidence="2">
    <name type="scientific">Camponotus floridanus</name>
    <name type="common">Florida carpenter ant</name>
    <dbReference type="NCBI Taxonomy" id="104421"/>
    <lineage>
        <taxon>Eukaryota</taxon>
        <taxon>Metazoa</taxon>
        <taxon>Ecdysozoa</taxon>
        <taxon>Arthropoda</taxon>
        <taxon>Hexapoda</taxon>
        <taxon>Insecta</taxon>
        <taxon>Pterygota</taxon>
        <taxon>Neoptera</taxon>
        <taxon>Endopterygota</taxon>
        <taxon>Hymenoptera</taxon>
        <taxon>Apocrita</taxon>
        <taxon>Aculeata</taxon>
        <taxon>Formicoidea</taxon>
        <taxon>Formicidae</taxon>
        <taxon>Formicinae</taxon>
        <taxon>Camponotus</taxon>
    </lineage>
</organism>
<name>E2A4L6_CAMFO</name>
<dbReference type="InParanoid" id="E2A4L6"/>
<dbReference type="AlphaFoldDB" id="E2A4L6"/>
<dbReference type="Proteomes" id="UP000000311">
    <property type="component" value="Unassembled WGS sequence"/>
</dbReference>
<accession>E2A4L6</accession>
<proteinExistence type="predicted"/>
<gene>
    <name evidence="1" type="ORF">EAG_11607</name>
</gene>
<evidence type="ECO:0000313" key="2">
    <source>
        <dbReference type="Proteomes" id="UP000000311"/>
    </source>
</evidence>
<dbReference type="EMBL" id="GL436710">
    <property type="protein sequence ID" value="EFN71618.1"/>
    <property type="molecule type" value="Genomic_DNA"/>
</dbReference>
<sequence length="379" mass="43316">MAQQSVTRVALRMTREKMEYVMLAITRAIAQEDCDNVTAFLIASSAAEFPFLNFASFHPRPSPSPSPTRSPWIEHFYATLECSGSPAVQNILNAEISFQIHLLERMFATKEWLNRLRILHLINHDAYEYNESIAVILLCLVTLAGRLKSSVETEDHFGSRSKFLDSHKFDLVSSPILEIVSRRISRRGATKKAAFAVGGFRLCKKLQCNIVQEEWEAEDDWIDRGLAEWITSVLCVITRVSSVERVFCIGFARFQLPPLPLLPPLLSPTAVTTVTIVLSRLIYIIVMMESTQQTWICREKGTTLSSYGCMRYNRPQSRIQRVRPNSDRAFRLHIQFAYLGEYKECALPPRCGYKTAVNVTPRLVEMCGIESERRPKREF</sequence>
<keyword evidence="2" id="KW-1185">Reference proteome</keyword>
<evidence type="ECO:0000313" key="1">
    <source>
        <dbReference type="EMBL" id="EFN71618.1"/>
    </source>
</evidence>
<reference evidence="1 2" key="1">
    <citation type="journal article" date="2010" name="Science">
        <title>Genomic comparison of the ants Camponotus floridanus and Harpegnathos saltator.</title>
        <authorList>
            <person name="Bonasio R."/>
            <person name="Zhang G."/>
            <person name="Ye C."/>
            <person name="Mutti N.S."/>
            <person name="Fang X."/>
            <person name="Qin N."/>
            <person name="Donahue G."/>
            <person name="Yang P."/>
            <person name="Li Q."/>
            <person name="Li C."/>
            <person name="Zhang P."/>
            <person name="Huang Z."/>
            <person name="Berger S.L."/>
            <person name="Reinberg D."/>
            <person name="Wang J."/>
            <person name="Liebig J."/>
        </authorList>
    </citation>
    <scope>NUCLEOTIDE SEQUENCE [LARGE SCALE GENOMIC DNA]</scope>
    <source>
        <strain evidence="2">C129</strain>
    </source>
</reference>